<dbReference type="PANTHER" id="PTHR24421:SF63">
    <property type="entry name" value="SENSOR HISTIDINE KINASE DESK"/>
    <property type="match status" value="1"/>
</dbReference>
<dbReference type="InterPro" id="IPR036890">
    <property type="entry name" value="HATPase_C_sf"/>
</dbReference>
<dbReference type="InterPro" id="IPR050482">
    <property type="entry name" value="Sensor_HK_TwoCompSys"/>
</dbReference>
<feature type="transmembrane region" description="Helical" evidence="4">
    <location>
        <begin position="91"/>
        <end position="112"/>
    </location>
</feature>
<evidence type="ECO:0000256" key="3">
    <source>
        <dbReference type="ARBA" id="ARBA00023012"/>
    </source>
</evidence>
<keyword evidence="4" id="KW-0472">Membrane</keyword>
<comment type="caution">
    <text evidence="6">The sequence shown here is derived from an EMBL/GenBank/DDBJ whole genome shotgun (WGS) entry which is preliminary data.</text>
</comment>
<feature type="domain" description="Histidine kinase/HSP90-like ATPase" evidence="5">
    <location>
        <begin position="300"/>
        <end position="386"/>
    </location>
</feature>
<evidence type="ECO:0000256" key="4">
    <source>
        <dbReference type="SAM" id="Phobius"/>
    </source>
</evidence>
<feature type="transmembrane region" description="Helical" evidence="4">
    <location>
        <begin position="164"/>
        <end position="181"/>
    </location>
</feature>
<feature type="transmembrane region" description="Helical" evidence="4">
    <location>
        <begin position="119"/>
        <end position="152"/>
    </location>
</feature>
<dbReference type="Pfam" id="PF07730">
    <property type="entry name" value="HisKA_3"/>
    <property type="match status" value="1"/>
</dbReference>
<dbReference type="SMART" id="SM00387">
    <property type="entry name" value="HATPase_c"/>
    <property type="match status" value="1"/>
</dbReference>
<keyword evidence="4" id="KW-0812">Transmembrane</keyword>
<evidence type="ECO:0000313" key="7">
    <source>
        <dbReference type="Proteomes" id="UP001596956"/>
    </source>
</evidence>
<keyword evidence="1" id="KW-0808">Transferase</keyword>
<dbReference type="Proteomes" id="UP001596956">
    <property type="component" value="Unassembled WGS sequence"/>
</dbReference>
<keyword evidence="2 6" id="KW-0418">Kinase</keyword>
<keyword evidence="7" id="KW-1185">Reference proteome</keyword>
<sequence>MTTSEAERTAATAGWREEIGRRLLAPPSEHSGRALWTSVGVTLLFSALMLPYAFDALGELDTARRRWAEGVGTAYISSYLLFVALGETRAWGVRLLMCALLLGLGGLLVALMGVKNAWVLVFALCVIGAFARTVTAAGAVVVVVAAVGLAAFLEDSLAGVMSELILLATVGVAMILFMQLVEANEQLRRARDRIAEFAVVEERERVARDLHDILGHSLTTITVKAGLVRRLLEDSGQEAIAGEAGEVERFARDALADVRATVSGYRSVTLAGELAAAASALRAVGISARLPHAVDDVDPQARQVFGYVVREAVTNAVRHSRAARVEVRIGRDWLVVEDDGPGAGAVRMGNGLRGLQERVAAQGGTLEAERPPGGGFAVRARVPAGSGRIGTAHGGPQ</sequence>
<protein>
    <submittedName>
        <fullName evidence="6">Sensor histidine kinase</fullName>
    </submittedName>
</protein>
<dbReference type="EMBL" id="JBHTHR010000008">
    <property type="protein sequence ID" value="MFD0799886.1"/>
    <property type="molecule type" value="Genomic_DNA"/>
</dbReference>
<dbReference type="InterPro" id="IPR003594">
    <property type="entry name" value="HATPase_dom"/>
</dbReference>
<dbReference type="Gene3D" id="3.30.565.10">
    <property type="entry name" value="Histidine kinase-like ATPase, C-terminal domain"/>
    <property type="match status" value="1"/>
</dbReference>
<keyword evidence="4" id="KW-1133">Transmembrane helix</keyword>
<evidence type="ECO:0000256" key="1">
    <source>
        <dbReference type="ARBA" id="ARBA00022679"/>
    </source>
</evidence>
<evidence type="ECO:0000256" key="2">
    <source>
        <dbReference type="ARBA" id="ARBA00022777"/>
    </source>
</evidence>
<dbReference type="SUPFAM" id="SSF55874">
    <property type="entry name" value="ATPase domain of HSP90 chaperone/DNA topoisomerase II/histidine kinase"/>
    <property type="match status" value="1"/>
</dbReference>
<feature type="transmembrane region" description="Helical" evidence="4">
    <location>
        <begin position="66"/>
        <end position="85"/>
    </location>
</feature>
<accession>A0ABW3B972</accession>
<organism evidence="6 7">
    <name type="scientific">Streptomonospora algeriensis</name>
    <dbReference type="NCBI Taxonomy" id="995084"/>
    <lineage>
        <taxon>Bacteria</taxon>
        <taxon>Bacillati</taxon>
        <taxon>Actinomycetota</taxon>
        <taxon>Actinomycetes</taxon>
        <taxon>Streptosporangiales</taxon>
        <taxon>Nocardiopsidaceae</taxon>
        <taxon>Streptomonospora</taxon>
    </lineage>
</organism>
<proteinExistence type="predicted"/>
<evidence type="ECO:0000259" key="5">
    <source>
        <dbReference type="SMART" id="SM00387"/>
    </source>
</evidence>
<dbReference type="GO" id="GO:0016301">
    <property type="term" value="F:kinase activity"/>
    <property type="evidence" value="ECO:0007669"/>
    <property type="project" value="UniProtKB-KW"/>
</dbReference>
<gene>
    <name evidence="6" type="ORF">ACFQZU_00935</name>
</gene>
<dbReference type="InterPro" id="IPR011712">
    <property type="entry name" value="Sig_transdc_His_kin_sub3_dim/P"/>
</dbReference>
<feature type="transmembrane region" description="Helical" evidence="4">
    <location>
        <begin position="34"/>
        <end position="54"/>
    </location>
</feature>
<keyword evidence="3" id="KW-0902">Two-component regulatory system</keyword>
<dbReference type="PANTHER" id="PTHR24421">
    <property type="entry name" value="NITRATE/NITRITE SENSOR PROTEIN NARX-RELATED"/>
    <property type="match status" value="1"/>
</dbReference>
<dbReference type="CDD" id="cd16917">
    <property type="entry name" value="HATPase_UhpB-NarQ-NarX-like"/>
    <property type="match status" value="1"/>
</dbReference>
<dbReference type="Gene3D" id="1.20.5.1930">
    <property type="match status" value="1"/>
</dbReference>
<evidence type="ECO:0000313" key="6">
    <source>
        <dbReference type="EMBL" id="MFD0799886.1"/>
    </source>
</evidence>
<name>A0ABW3B972_9ACTN</name>
<reference evidence="7" key="1">
    <citation type="journal article" date="2019" name="Int. J. Syst. Evol. Microbiol.">
        <title>The Global Catalogue of Microorganisms (GCM) 10K type strain sequencing project: providing services to taxonomists for standard genome sequencing and annotation.</title>
        <authorList>
            <consortium name="The Broad Institute Genomics Platform"/>
            <consortium name="The Broad Institute Genome Sequencing Center for Infectious Disease"/>
            <person name="Wu L."/>
            <person name="Ma J."/>
        </authorList>
    </citation>
    <scope>NUCLEOTIDE SEQUENCE [LARGE SCALE GENOMIC DNA]</scope>
    <source>
        <strain evidence="7">CCUG 63369</strain>
    </source>
</reference>
<dbReference type="Pfam" id="PF02518">
    <property type="entry name" value="HATPase_c"/>
    <property type="match status" value="1"/>
</dbReference>